<dbReference type="Pfam" id="PF03732">
    <property type="entry name" value="Retrotrans_gag"/>
    <property type="match status" value="1"/>
</dbReference>
<proteinExistence type="predicted"/>
<feature type="compositionally biased region" description="Basic residues" evidence="1">
    <location>
        <begin position="15"/>
        <end position="25"/>
    </location>
</feature>
<evidence type="ECO:0000259" key="2">
    <source>
        <dbReference type="Pfam" id="PF03732"/>
    </source>
</evidence>
<dbReference type="OrthoDB" id="2272416at2759"/>
<dbReference type="PANTHER" id="PTHR34482">
    <property type="entry name" value="DNA DAMAGE-INDUCIBLE PROTEIN 1-LIKE"/>
    <property type="match status" value="1"/>
</dbReference>
<accession>A0A5D3DRL2</accession>
<protein>
    <submittedName>
        <fullName evidence="4">Gag protease polyprotein</fullName>
    </submittedName>
</protein>
<dbReference type="Proteomes" id="UP000321393">
    <property type="component" value="Unassembled WGS sequence"/>
</dbReference>
<evidence type="ECO:0000313" key="5">
    <source>
        <dbReference type="Proteomes" id="UP000321393"/>
    </source>
</evidence>
<name>A0A5D3DRL2_CUCMM</name>
<gene>
    <name evidence="4" type="ORF">E5676_scaffold14G00770</name>
    <name evidence="3" type="ORF">E6C27_scaffold38G001140</name>
</gene>
<reference evidence="5 6" key="1">
    <citation type="submission" date="2019-08" db="EMBL/GenBank/DDBJ databases">
        <title>Draft genome sequences of two oriental melons (Cucumis melo L. var makuwa).</title>
        <authorList>
            <person name="Kwon S.-Y."/>
        </authorList>
    </citation>
    <scope>NUCLEOTIDE SEQUENCE [LARGE SCALE GENOMIC DNA]</scope>
    <source>
        <strain evidence="6">cv. Chang Bougi</strain>
        <strain evidence="5">cv. SW 3</strain>
        <tissue evidence="4">Leaf</tissue>
    </source>
</reference>
<dbReference type="InterPro" id="IPR005162">
    <property type="entry name" value="Retrotrans_gag_dom"/>
</dbReference>
<evidence type="ECO:0000256" key="1">
    <source>
        <dbReference type="SAM" id="MobiDB-lite"/>
    </source>
</evidence>
<feature type="region of interest" description="Disordered" evidence="1">
    <location>
        <begin position="1"/>
        <end position="45"/>
    </location>
</feature>
<dbReference type="EMBL" id="SSTE01000699">
    <property type="protein sequence ID" value="KAA0067065.1"/>
    <property type="molecule type" value="Genomic_DNA"/>
</dbReference>
<evidence type="ECO:0000313" key="3">
    <source>
        <dbReference type="EMBL" id="KAA0067065.1"/>
    </source>
</evidence>
<dbReference type="GO" id="GO:0008233">
    <property type="term" value="F:peptidase activity"/>
    <property type="evidence" value="ECO:0007669"/>
    <property type="project" value="UniProtKB-KW"/>
</dbReference>
<evidence type="ECO:0000313" key="6">
    <source>
        <dbReference type="Proteomes" id="UP000321947"/>
    </source>
</evidence>
<dbReference type="GO" id="GO:0006508">
    <property type="term" value="P:proteolysis"/>
    <property type="evidence" value="ECO:0007669"/>
    <property type="project" value="UniProtKB-KW"/>
</dbReference>
<dbReference type="PANTHER" id="PTHR34482:SF49">
    <property type="entry name" value="RETROTRANSPOSON GAG DOMAIN-CONTAINING PROTEIN"/>
    <property type="match status" value="1"/>
</dbReference>
<keyword evidence="4" id="KW-0378">Hydrolase</keyword>
<evidence type="ECO:0000313" key="4">
    <source>
        <dbReference type="EMBL" id="TYK26301.1"/>
    </source>
</evidence>
<comment type="caution">
    <text evidence="4">The sequence shown here is derived from an EMBL/GenBank/DDBJ whole genome shotgun (WGS) entry which is preliminary data.</text>
</comment>
<feature type="region of interest" description="Disordered" evidence="1">
    <location>
        <begin position="258"/>
        <end position="289"/>
    </location>
</feature>
<organism evidence="4 6">
    <name type="scientific">Cucumis melo var. makuwa</name>
    <name type="common">Oriental melon</name>
    <dbReference type="NCBI Taxonomy" id="1194695"/>
    <lineage>
        <taxon>Eukaryota</taxon>
        <taxon>Viridiplantae</taxon>
        <taxon>Streptophyta</taxon>
        <taxon>Embryophyta</taxon>
        <taxon>Tracheophyta</taxon>
        <taxon>Spermatophyta</taxon>
        <taxon>Magnoliopsida</taxon>
        <taxon>eudicotyledons</taxon>
        <taxon>Gunneridae</taxon>
        <taxon>Pentapetalae</taxon>
        <taxon>rosids</taxon>
        <taxon>fabids</taxon>
        <taxon>Cucurbitales</taxon>
        <taxon>Cucurbitaceae</taxon>
        <taxon>Benincaseae</taxon>
        <taxon>Cucumis</taxon>
    </lineage>
</organism>
<dbReference type="Proteomes" id="UP000321947">
    <property type="component" value="Unassembled WGS sequence"/>
</dbReference>
<sequence>MAIRSFVTRQEKMSPRRGARRRGGRGGRGAGRTQPEEQPAVQAANPNAPVTQADLAAMEQRYQDMLQAALAPFLATQQTQATPVQVQTIPPLALVGAQPVPVQLSTEAKHLRNFRKYNPKTFNESMDNPTKAYMWLTSIEKIFRYMKCPEDQKVQCAVFFLDDRGTTWWETAERMLGGDVSKITWEQFKESFYVKFFSANIKYAKQQEFLNLEQDDMTVEQYDAEFDMLSRFAPDVVKDEEARTVKFVRDLSLHERVDSSKAAGRGSTLGQKRKAKLQPNLTPQRNLRSGGVFQRHRRELAAAGRTLRELPVCPSCGRVHGGRCLVGSGVFLGAGNQGIPLTLVLGNPLRLPRTNYPLSCREEFLPLPVRRPSELVQW</sequence>
<feature type="domain" description="Retrotransposon gag" evidence="2">
    <location>
        <begin position="156"/>
        <end position="249"/>
    </location>
</feature>
<keyword evidence="4" id="KW-0645">Protease</keyword>
<dbReference type="EMBL" id="SSTD01003480">
    <property type="protein sequence ID" value="TYK26301.1"/>
    <property type="molecule type" value="Genomic_DNA"/>
</dbReference>
<dbReference type="AlphaFoldDB" id="A0A5D3DRL2"/>